<evidence type="ECO:0000256" key="3">
    <source>
        <dbReference type="ARBA" id="ARBA00023219"/>
    </source>
</evidence>
<feature type="region of interest" description="Disordered" evidence="4">
    <location>
        <begin position="400"/>
        <end position="427"/>
    </location>
</feature>
<gene>
    <name evidence="5" type="ORF">UFOVP605_8</name>
</gene>
<accession>A0A6J5N002</accession>
<keyword evidence="3" id="KW-0231">Viral genome packaging</keyword>
<feature type="compositionally biased region" description="Polar residues" evidence="4">
    <location>
        <begin position="418"/>
        <end position="427"/>
    </location>
</feature>
<evidence type="ECO:0000256" key="4">
    <source>
        <dbReference type="SAM" id="MobiDB-lite"/>
    </source>
</evidence>
<name>A0A6J5N002_9CAUD</name>
<sequence>MKLLGFNITREQRANPENPKFSLSDTRILDALGIGDGGVSPDSALRSAAVFASVRVLAESIAQLPIRLFRKKPDGTREQVTVHPLLPLITRAPNAVMTRITWMEQQTAQLALWGSAYSRLIIDRNTLRPREIFPLKSSAIAPELRETKDSEGYPTLRKVFKMNNSYLSDADVLHVPLMTLDGVTGLSPITMNRSGIALSLNQQQFASSFYEQGTKLSGVLEHPNKLSPEAAERLRGSFRAAYGGPNNAGKVAVLEEGMKFSALSMPLDDAQFIETMKFSREQIAAMFRVPPHMIGHLDRATFSNIEQQSLEFAVYTLGPYLVKWEQALNSLLYEGEREEYYFRFNLDALLRGDIKSRYDAYAVARNWGWLSVNDIMELEDRSPIPDGNVYLQPLNMTKAGTPANENHINEAGHPADENGNNGSASDA</sequence>
<evidence type="ECO:0000256" key="2">
    <source>
        <dbReference type="ARBA" id="ARBA00023009"/>
    </source>
</evidence>
<dbReference type="NCBIfam" id="TIGR01537">
    <property type="entry name" value="portal_HK97"/>
    <property type="match status" value="1"/>
</dbReference>
<dbReference type="InterPro" id="IPR006427">
    <property type="entry name" value="Portal_HK97"/>
</dbReference>
<feature type="compositionally biased region" description="Basic and acidic residues" evidence="4">
    <location>
        <begin position="407"/>
        <end position="416"/>
    </location>
</feature>
<keyword evidence="2" id="KW-1171">Viral genome ejection through host cell envelope</keyword>
<keyword evidence="2" id="KW-1160">Virus entry into host cell</keyword>
<organism evidence="5">
    <name type="scientific">uncultured Caudovirales phage</name>
    <dbReference type="NCBI Taxonomy" id="2100421"/>
    <lineage>
        <taxon>Viruses</taxon>
        <taxon>Duplodnaviria</taxon>
        <taxon>Heunggongvirae</taxon>
        <taxon>Uroviricota</taxon>
        <taxon>Caudoviricetes</taxon>
        <taxon>Peduoviridae</taxon>
        <taxon>Maltschvirus</taxon>
        <taxon>Maltschvirus maltsch</taxon>
    </lineage>
</organism>
<dbReference type="Pfam" id="PF04860">
    <property type="entry name" value="Phage_portal"/>
    <property type="match status" value="1"/>
</dbReference>
<protein>
    <submittedName>
        <fullName evidence="5">COG4695 Phage-related protein</fullName>
    </submittedName>
</protein>
<dbReference type="InterPro" id="IPR006944">
    <property type="entry name" value="Phage/GTA_portal"/>
</dbReference>
<keyword evidence="1" id="KW-1188">Viral release from host cell</keyword>
<evidence type="ECO:0000313" key="5">
    <source>
        <dbReference type="EMBL" id="CAB4152454.1"/>
    </source>
</evidence>
<reference evidence="5" key="1">
    <citation type="submission" date="2020-04" db="EMBL/GenBank/DDBJ databases">
        <authorList>
            <person name="Chiriac C."/>
            <person name="Salcher M."/>
            <person name="Ghai R."/>
            <person name="Kavagutti S V."/>
        </authorList>
    </citation>
    <scope>NUCLEOTIDE SEQUENCE</scope>
</reference>
<keyword evidence="1" id="KW-0118">Viral capsid assembly</keyword>
<evidence type="ECO:0000256" key="1">
    <source>
        <dbReference type="ARBA" id="ARBA00022950"/>
    </source>
</evidence>
<dbReference type="EMBL" id="LR796592">
    <property type="protein sequence ID" value="CAB4152454.1"/>
    <property type="molecule type" value="Genomic_DNA"/>
</dbReference>
<proteinExistence type="predicted"/>
<keyword evidence="2" id="KW-1162">Viral penetration into host cytoplasm</keyword>